<feature type="compositionally biased region" description="Basic and acidic residues" evidence="1">
    <location>
        <begin position="215"/>
        <end position="235"/>
    </location>
</feature>
<feature type="region of interest" description="Disordered" evidence="1">
    <location>
        <begin position="215"/>
        <end position="367"/>
    </location>
</feature>
<feature type="compositionally biased region" description="Basic residues" evidence="1">
    <location>
        <begin position="155"/>
        <end position="166"/>
    </location>
</feature>
<evidence type="ECO:0000313" key="3">
    <source>
        <dbReference type="Proteomes" id="UP000708208"/>
    </source>
</evidence>
<feature type="compositionally biased region" description="Polar residues" evidence="1">
    <location>
        <begin position="345"/>
        <end position="358"/>
    </location>
</feature>
<dbReference type="AlphaFoldDB" id="A0A8J2P038"/>
<evidence type="ECO:0000313" key="2">
    <source>
        <dbReference type="EMBL" id="CAG7720690.1"/>
    </source>
</evidence>
<feature type="compositionally biased region" description="Basic and acidic residues" evidence="1">
    <location>
        <begin position="272"/>
        <end position="281"/>
    </location>
</feature>
<dbReference type="Proteomes" id="UP000708208">
    <property type="component" value="Unassembled WGS sequence"/>
</dbReference>
<evidence type="ECO:0000256" key="1">
    <source>
        <dbReference type="SAM" id="MobiDB-lite"/>
    </source>
</evidence>
<comment type="caution">
    <text evidence="2">The sequence shown here is derived from an EMBL/GenBank/DDBJ whole genome shotgun (WGS) entry which is preliminary data.</text>
</comment>
<organism evidence="2 3">
    <name type="scientific">Allacma fusca</name>
    <dbReference type="NCBI Taxonomy" id="39272"/>
    <lineage>
        <taxon>Eukaryota</taxon>
        <taxon>Metazoa</taxon>
        <taxon>Ecdysozoa</taxon>
        <taxon>Arthropoda</taxon>
        <taxon>Hexapoda</taxon>
        <taxon>Collembola</taxon>
        <taxon>Symphypleona</taxon>
        <taxon>Sminthuridae</taxon>
        <taxon>Allacma</taxon>
    </lineage>
</organism>
<feature type="region of interest" description="Disordered" evidence="1">
    <location>
        <begin position="152"/>
        <end position="175"/>
    </location>
</feature>
<feature type="compositionally biased region" description="Basic and acidic residues" evidence="1">
    <location>
        <begin position="244"/>
        <end position="253"/>
    </location>
</feature>
<reference evidence="2" key="1">
    <citation type="submission" date="2021-06" db="EMBL/GenBank/DDBJ databases">
        <authorList>
            <person name="Hodson N. C."/>
            <person name="Mongue J. A."/>
            <person name="Jaron S. K."/>
        </authorList>
    </citation>
    <scope>NUCLEOTIDE SEQUENCE</scope>
</reference>
<keyword evidence="3" id="KW-1185">Reference proteome</keyword>
<gene>
    <name evidence="2" type="ORF">AFUS01_LOCUS9956</name>
</gene>
<sequence length="578" mass="66874">MSNARILTQIPDCVYFGADEVELRVGDQVNLISYLNSQGRNYHESRTSESRRREDELPEVDRDDEDKPRFWTQYVTQTDIEPPQANILPNSDRNVRGVLKNGRELPIDYRLYKREPHYCGSISFPEHQKDIQDRNRAPQELVYLFKGQEFNPTPIRRKPPNCRLRNRQPGDPWLIKPYKTEKEVGHDLIPDGDYLRDPWDYKTNKVHIPNVSEWRNPREEKERAHREEAARRIERNYGPANRNEPAEERRTDGPRNAANLDFNPPLGRGRGIARESREETRPASSRESSGDRYNSRDSRIRRREPDSSSEARKRRDGDRSGNRLEDPPNTRVRRDKTPTPPQPPTESRNNTERTSQLVTPRKQKDKLTKELIEHRQKWLDWRKTVNFQQVCRESPATKEFPVTTRGWRSSPATSTATSGELERVLAQENSLDQENARTARSTPEIPSLHQTVKIATSEIFMAGQQQLAVSEHDNSGETTEEDELNISSTSIHSANTDIADNHQITLADFAISPQYETIILDEEEGEPAQANASIQTPPHTPEMAAQAYNIKIRLTHLSKLIIYKKHLCRVVDDVEHPY</sequence>
<feature type="compositionally biased region" description="Basic and acidic residues" evidence="1">
    <location>
        <begin position="288"/>
        <end position="328"/>
    </location>
</feature>
<name>A0A8J2P038_9HEXA</name>
<feature type="compositionally biased region" description="Basic and acidic residues" evidence="1">
    <location>
        <begin position="41"/>
        <end position="55"/>
    </location>
</feature>
<feature type="region of interest" description="Disordered" evidence="1">
    <location>
        <begin position="39"/>
        <end position="67"/>
    </location>
</feature>
<dbReference type="EMBL" id="CAJVCH010072766">
    <property type="protein sequence ID" value="CAG7720690.1"/>
    <property type="molecule type" value="Genomic_DNA"/>
</dbReference>
<accession>A0A8J2P038</accession>
<protein>
    <submittedName>
        <fullName evidence="2">Uncharacterized protein</fullName>
    </submittedName>
</protein>
<proteinExistence type="predicted"/>